<name>A0A0L0C420_LUCCU</name>
<comment type="caution">
    <text evidence="2">The sequence shown here is derived from an EMBL/GenBank/DDBJ whole genome shotgun (WGS) entry which is preliminary data.</text>
</comment>
<proteinExistence type="predicted"/>
<dbReference type="OrthoDB" id="8031411at2759"/>
<reference evidence="2 3" key="1">
    <citation type="journal article" date="2015" name="Nat. Commun.">
        <title>Lucilia cuprina genome unlocks parasitic fly biology to underpin future interventions.</title>
        <authorList>
            <person name="Anstead C.A."/>
            <person name="Korhonen P.K."/>
            <person name="Young N.D."/>
            <person name="Hall R.S."/>
            <person name="Jex A.R."/>
            <person name="Murali S.C."/>
            <person name="Hughes D.S."/>
            <person name="Lee S.F."/>
            <person name="Perry T."/>
            <person name="Stroehlein A.J."/>
            <person name="Ansell B.R."/>
            <person name="Breugelmans B."/>
            <person name="Hofmann A."/>
            <person name="Qu J."/>
            <person name="Dugan S."/>
            <person name="Lee S.L."/>
            <person name="Chao H."/>
            <person name="Dinh H."/>
            <person name="Han Y."/>
            <person name="Doddapaneni H.V."/>
            <person name="Worley K.C."/>
            <person name="Muzny D.M."/>
            <person name="Ioannidis P."/>
            <person name="Waterhouse R.M."/>
            <person name="Zdobnov E.M."/>
            <person name="James P.J."/>
            <person name="Bagnall N.H."/>
            <person name="Kotze A.C."/>
            <person name="Gibbs R.A."/>
            <person name="Richards S."/>
            <person name="Batterham P."/>
            <person name="Gasser R.B."/>
        </authorList>
    </citation>
    <scope>NUCLEOTIDE SEQUENCE [LARGE SCALE GENOMIC DNA]</scope>
    <source>
        <strain evidence="2 3">LS</strain>
        <tissue evidence="2">Full body</tissue>
    </source>
</reference>
<feature type="signal peptide" evidence="1">
    <location>
        <begin position="1"/>
        <end position="20"/>
    </location>
</feature>
<evidence type="ECO:0000313" key="3">
    <source>
        <dbReference type="Proteomes" id="UP000037069"/>
    </source>
</evidence>
<evidence type="ECO:0000256" key="1">
    <source>
        <dbReference type="SAM" id="SignalP"/>
    </source>
</evidence>
<keyword evidence="3" id="KW-1185">Reference proteome</keyword>
<gene>
    <name evidence="2" type="ORF">FF38_12691</name>
</gene>
<sequence length="212" mass="24707">MSFKIFTIFMVLFLVQNAWGKAIDHSSESLFSSSDEEDEIRKNPTPAQKLVLFTYDNFVSLAKHYSKSAANISRLVLKDEAMIANDKPEVLEVKKNLTLYLEHYESNKKEKDLWDILDIYTDTVDKYIDMPEDAITPESTFIEGILKKYNAQDVILEFAVEFISFMSNFSKLFEEQKEHLDKPILDWYEKFSSISDFEEKIDAFSGFLELVD</sequence>
<feature type="chain" id="PRO_5005535753" evidence="1">
    <location>
        <begin position="21"/>
        <end position="212"/>
    </location>
</feature>
<organism evidence="2 3">
    <name type="scientific">Lucilia cuprina</name>
    <name type="common">Green bottle fly</name>
    <name type="synonym">Australian sheep blowfly</name>
    <dbReference type="NCBI Taxonomy" id="7375"/>
    <lineage>
        <taxon>Eukaryota</taxon>
        <taxon>Metazoa</taxon>
        <taxon>Ecdysozoa</taxon>
        <taxon>Arthropoda</taxon>
        <taxon>Hexapoda</taxon>
        <taxon>Insecta</taxon>
        <taxon>Pterygota</taxon>
        <taxon>Neoptera</taxon>
        <taxon>Endopterygota</taxon>
        <taxon>Diptera</taxon>
        <taxon>Brachycera</taxon>
        <taxon>Muscomorpha</taxon>
        <taxon>Oestroidea</taxon>
        <taxon>Calliphoridae</taxon>
        <taxon>Luciliinae</taxon>
        <taxon>Lucilia</taxon>
    </lineage>
</organism>
<dbReference type="Proteomes" id="UP000037069">
    <property type="component" value="Unassembled WGS sequence"/>
</dbReference>
<keyword evidence="1" id="KW-0732">Signal</keyword>
<dbReference type="EMBL" id="JRES01000933">
    <property type="protein sequence ID" value="KNC27103.1"/>
    <property type="molecule type" value="Genomic_DNA"/>
</dbReference>
<dbReference type="AlphaFoldDB" id="A0A0L0C420"/>
<evidence type="ECO:0000313" key="2">
    <source>
        <dbReference type="EMBL" id="KNC27103.1"/>
    </source>
</evidence>
<protein>
    <submittedName>
        <fullName evidence="2">Uncharacterized protein</fullName>
    </submittedName>
</protein>
<accession>A0A0L0C420</accession>